<gene>
    <name evidence="2" type="ORF">DPMN_024330</name>
</gene>
<feature type="compositionally biased region" description="Basic and acidic residues" evidence="1">
    <location>
        <begin position="188"/>
        <end position="198"/>
    </location>
</feature>
<organism evidence="2 3">
    <name type="scientific">Dreissena polymorpha</name>
    <name type="common">Zebra mussel</name>
    <name type="synonym">Mytilus polymorpha</name>
    <dbReference type="NCBI Taxonomy" id="45954"/>
    <lineage>
        <taxon>Eukaryota</taxon>
        <taxon>Metazoa</taxon>
        <taxon>Spiralia</taxon>
        <taxon>Lophotrochozoa</taxon>
        <taxon>Mollusca</taxon>
        <taxon>Bivalvia</taxon>
        <taxon>Autobranchia</taxon>
        <taxon>Heteroconchia</taxon>
        <taxon>Euheterodonta</taxon>
        <taxon>Imparidentia</taxon>
        <taxon>Neoheterodontei</taxon>
        <taxon>Myida</taxon>
        <taxon>Dreissenoidea</taxon>
        <taxon>Dreissenidae</taxon>
        <taxon>Dreissena</taxon>
    </lineage>
</organism>
<keyword evidence="3" id="KW-1185">Reference proteome</keyword>
<feature type="region of interest" description="Disordered" evidence="1">
    <location>
        <begin position="168"/>
        <end position="200"/>
    </location>
</feature>
<evidence type="ECO:0000313" key="2">
    <source>
        <dbReference type="EMBL" id="KAH3861402.1"/>
    </source>
</evidence>
<comment type="caution">
    <text evidence="2">The sequence shown here is derived from an EMBL/GenBank/DDBJ whole genome shotgun (WGS) entry which is preliminary data.</text>
</comment>
<protein>
    <submittedName>
        <fullName evidence="2">Uncharacterized protein</fullName>
    </submittedName>
</protein>
<accession>A0A9D4LPI9</accession>
<dbReference type="EMBL" id="JAIWYP010000002">
    <property type="protein sequence ID" value="KAH3861402.1"/>
    <property type="molecule type" value="Genomic_DNA"/>
</dbReference>
<evidence type="ECO:0000313" key="3">
    <source>
        <dbReference type="Proteomes" id="UP000828390"/>
    </source>
</evidence>
<feature type="compositionally biased region" description="Basic residues" evidence="1">
    <location>
        <begin position="168"/>
        <end position="180"/>
    </location>
</feature>
<dbReference type="Proteomes" id="UP000828390">
    <property type="component" value="Unassembled WGS sequence"/>
</dbReference>
<name>A0A9D4LPI9_DREPO</name>
<evidence type="ECO:0000256" key="1">
    <source>
        <dbReference type="SAM" id="MobiDB-lite"/>
    </source>
</evidence>
<dbReference type="AlphaFoldDB" id="A0A9D4LPI9"/>
<proteinExistence type="predicted"/>
<reference evidence="2" key="1">
    <citation type="journal article" date="2019" name="bioRxiv">
        <title>The Genome of the Zebra Mussel, Dreissena polymorpha: A Resource for Invasive Species Research.</title>
        <authorList>
            <person name="McCartney M.A."/>
            <person name="Auch B."/>
            <person name="Kono T."/>
            <person name="Mallez S."/>
            <person name="Zhang Y."/>
            <person name="Obille A."/>
            <person name="Becker A."/>
            <person name="Abrahante J.E."/>
            <person name="Garbe J."/>
            <person name="Badalamenti J.P."/>
            <person name="Herman A."/>
            <person name="Mangelson H."/>
            <person name="Liachko I."/>
            <person name="Sullivan S."/>
            <person name="Sone E.D."/>
            <person name="Koren S."/>
            <person name="Silverstein K.A.T."/>
            <person name="Beckman K.B."/>
            <person name="Gohl D.M."/>
        </authorList>
    </citation>
    <scope>NUCLEOTIDE SEQUENCE</scope>
    <source>
        <strain evidence="2">Duluth1</strain>
        <tissue evidence="2">Whole animal</tissue>
    </source>
</reference>
<sequence length="248" mass="28780">MDLTCRPNLLSPETAVTDRPKLAATGQGLRQTALDGVRRHEMFEQRLQQLVFRYEMVTSGRLRRLRQEGIQLDRDDLKHYARQRTFADNEERAKNYIGLFRSNTDIGLKRVSEVNFTLDFSFNARSPIRARRDIASISPYMVNHDAHAPLRSETENTKLTLVNSLSKQHQHRHHCHHRQTHPGNSDDEINRGRNEHQSFTKRRHSLFSAVPIESAFNALKANSGDLYTPAFAEYPRHLFHTHCVQSDM</sequence>
<reference evidence="2" key="2">
    <citation type="submission" date="2020-11" db="EMBL/GenBank/DDBJ databases">
        <authorList>
            <person name="McCartney M.A."/>
            <person name="Auch B."/>
            <person name="Kono T."/>
            <person name="Mallez S."/>
            <person name="Becker A."/>
            <person name="Gohl D.M."/>
            <person name="Silverstein K.A.T."/>
            <person name="Koren S."/>
            <person name="Bechman K.B."/>
            <person name="Herman A."/>
            <person name="Abrahante J.E."/>
            <person name="Garbe J."/>
        </authorList>
    </citation>
    <scope>NUCLEOTIDE SEQUENCE</scope>
    <source>
        <strain evidence="2">Duluth1</strain>
        <tissue evidence="2">Whole animal</tissue>
    </source>
</reference>